<accession>A0A1Y3AVJ7</accession>
<feature type="compositionally biased region" description="Low complexity" evidence="1">
    <location>
        <begin position="295"/>
        <end position="325"/>
    </location>
</feature>
<evidence type="ECO:0000256" key="1">
    <source>
        <dbReference type="SAM" id="MobiDB-lite"/>
    </source>
</evidence>
<dbReference type="PANTHER" id="PTHR47331:SF1">
    <property type="entry name" value="GAG-LIKE PROTEIN"/>
    <property type="match status" value="1"/>
</dbReference>
<dbReference type="PANTHER" id="PTHR47331">
    <property type="entry name" value="PHD-TYPE DOMAIN-CONTAINING PROTEIN"/>
    <property type="match status" value="1"/>
</dbReference>
<evidence type="ECO:0000313" key="4">
    <source>
        <dbReference type="Proteomes" id="UP000194236"/>
    </source>
</evidence>
<dbReference type="GO" id="GO:0008270">
    <property type="term" value="F:zinc ion binding"/>
    <property type="evidence" value="ECO:0007669"/>
    <property type="project" value="InterPro"/>
</dbReference>
<sequence>MSVSNSLQVNTSYPKKVNASDLLNFDGNVMNWFPFRISFEDEVINNPNLMESKKRNLLLKVLQKDALDRAMDLVRQGKTLQSIWSALNTYYSNPSKFDEHLSRQIQKMAFVNTPFETSKIENMLKEIRRLNSSCSSLGAAYVARSNSLVKDVLWKCGRPLKEKLCHVESLSQLEKELEKLFKSAMCLDSLEQRASVRTARPSQTVAATTIHRCIFCQSSNHASSECQVSMSIEEKKRIMFANNLCFKCLTAGHRANSCSRAASIRCRTCNGNHPTVLHQVRIFDNSNHRNNRSLPSATAPNTAPSSSVAPVVSTPSVNPVSSSSVASISTSNSISETASSSIASISSVSSIIASVHPSSSA</sequence>
<dbReference type="OrthoDB" id="6505652at2759"/>
<name>A0A1Y3AVJ7_EURMA</name>
<dbReference type="InterPro" id="IPR001878">
    <property type="entry name" value="Znf_CCHC"/>
</dbReference>
<organism evidence="3 4">
    <name type="scientific">Euroglyphus maynei</name>
    <name type="common">Mayne's house dust mite</name>
    <dbReference type="NCBI Taxonomy" id="6958"/>
    <lineage>
        <taxon>Eukaryota</taxon>
        <taxon>Metazoa</taxon>
        <taxon>Ecdysozoa</taxon>
        <taxon>Arthropoda</taxon>
        <taxon>Chelicerata</taxon>
        <taxon>Arachnida</taxon>
        <taxon>Acari</taxon>
        <taxon>Acariformes</taxon>
        <taxon>Sarcoptiformes</taxon>
        <taxon>Astigmata</taxon>
        <taxon>Psoroptidia</taxon>
        <taxon>Analgoidea</taxon>
        <taxon>Pyroglyphidae</taxon>
        <taxon>Pyroglyphinae</taxon>
        <taxon>Euroglyphus</taxon>
    </lineage>
</organism>
<proteinExistence type="predicted"/>
<gene>
    <name evidence="3" type="ORF">BLA29_006871</name>
</gene>
<feature type="region of interest" description="Disordered" evidence="1">
    <location>
        <begin position="287"/>
        <end position="325"/>
    </location>
</feature>
<comment type="caution">
    <text evidence="3">The sequence shown here is derived from an EMBL/GenBank/DDBJ whole genome shotgun (WGS) entry which is preliminary data.</text>
</comment>
<feature type="domain" description="CCHC-type" evidence="2">
    <location>
        <begin position="244"/>
        <end position="260"/>
    </location>
</feature>
<keyword evidence="4" id="KW-1185">Reference proteome</keyword>
<dbReference type="SMART" id="SM00343">
    <property type="entry name" value="ZnF_C2HC"/>
    <property type="match status" value="2"/>
</dbReference>
<dbReference type="EMBL" id="MUJZ01055897">
    <property type="protein sequence ID" value="OTF72501.1"/>
    <property type="molecule type" value="Genomic_DNA"/>
</dbReference>
<dbReference type="Pfam" id="PF03564">
    <property type="entry name" value="DUF1759"/>
    <property type="match status" value="1"/>
</dbReference>
<reference evidence="3 4" key="1">
    <citation type="submission" date="2017-03" db="EMBL/GenBank/DDBJ databases">
        <title>Genome Survey of Euroglyphus maynei.</title>
        <authorList>
            <person name="Arlian L.G."/>
            <person name="Morgan M.S."/>
            <person name="Rider S.D."/>
        </authorList>
    </citation>
    <scope>NUCLEOTIDE SEQUENCE [LARGE SCALE GENOMIC DNA]</scope>
    <source>
        <strain evidence="3">Arlian Lab</strain>
        <tissue evidence="3">Whole body</tissue>
    </source>
</reference>
<evidence type="ECO:0000259" key="2">
    <source>
        <dbReference type="SMART" id="SM00343"/>
    </source>
</evidence>
<feature type="domain" description="CCHC-type" evidence="2">
    <location>
        <begin position="212"/>
        <end position="228"/>
    </location>
</feature>
<dbReference type="InterPro" id="IPR005312">
    <property type="entry name" value="DUF1759"/>
</dbReference>
<protein>
    <recommendedName>
        <fullName evidence="2">CCHC-type domain-containing protein</fullName>
    </recommendedName>
</protein>
<dbReference type="AlphaFoldDB" id="A0A1Y3AVJ7"/>
<evidence type="ECO:0000313" key="3">
    <source>
        <dbReference type="EMBL" id="OTF72501.1"/>
    </source>
</evidence>
<dbReference type="Proteomes" id="UP000194236">
    <property type="component" value="Unassembled WGS sequence"/>
</dbReference>
<feature type="non-terminal residue" evidence="3">
    <location>
        <position position="361"/>
    </location>
</feature>
<dbReference type="GO" id="GO:0003676">
    <property type="term" value="F:nucleic acid binding"/>
    <property type="evidence" value="ECO:0007669"/>
    <property type="project" value="InterPro"/>
</dbReference>